<feature type="non-terminal residue" evidence="13">
    <location>
        <position position="1"/>
    </location>
</feature>
<keyword evidence="7" id="KW-0675">Receptor</keyword>
<dbReference type="PANTHER" id="PTHR18966">
    <property type="entry name" value="IONOTROPIC GLUTAMATE RECEPTOR"/>
    <property type="match status" value="1"/>
</dbReference>
<keyword evidence="4 11" id="KW-1133">Transmembrane helix</keyword>
<feature type="domain" description="Ionotropic glutamate receptor C-terminal" evidence="12">
    <location>
        <begin position="112"/>
        <end position="388"/>
    </location>
</feature>
<dbReference type="SUPFAM" id="SSF81324">
    <property type="entry name" value="Voltage-gated potassium channels"/>
    <property type="match status" value="1"/>
</dbReference>
<feature type="non-terminal residue" evidence="13">
    <location>
        <position position="414"/>
    </location>
</feature>
<dbReference type="SUPFAM" id="SSF53850">
    <property type="entry name" value="Periplasmic binding protein-like II"/>
    <property type="match status" value="1"/>
</dbReference>
<evidence type="ECO:0000259" key="12">
    <source>
        <dbReference type="Pfam" id="PF00060"/>
    </source>
</evidence>
<evidence type="ECO:0000256" key="3">
    <source>
        <dbReference type="ARBA" id="ARBA00022692"/>
    </source>
</evidence>
<evidence type="ECO:0000256" key="11">
    <source>
        <dbReference type="SAM" id="Phobius"/>
    </source>
</evidence>
<protein>
    <recommendedName>
        <fullName evidence="12">Ionotropic glutamate receptor C-terminal domain-containing protein</fullName>
    </recommendedName>
</protein>
<keyword evidence="5" id="KW-0406">Ion transport</keyword>
<dbReference type="EMBL" id="KV784379">
    <property type="protein sequence ID" value="OEU08673.1"/>
    <property type="molecule type" value="Genomic_DNA"/>
</dbReference>
<dbReference type="Pfam" id="PF00060">
    <property type="entry name" value="Lig_chan"/>
    <property type="match status" value="1"/>
</dbReference>
<evidence type="ECO:0000256" key="5">
    <source>
        <dbReference type="ARBA" id="ARBA00023065"/>
    </source>
</evidence>
<feature type="transmembrane region" description="Helical" evidence="11">
    <location>
        <begin position="176"/>
        <end position="202"/>
    </location>
</feature>
<dbReference type="InParanoid" id="A0A1E7ESY4"/>
<evidence type="ECO:0000313" key="14">
    <source>
        <dbReference type="Proteomes" id="UP000095751"/>
    </source>
</evidence>
<gene>
    <name evidence="13" type="ORF">FRACYDRAFT_147726</name>
</gene>
<evidence type="ECO:0000256" key="9">
    <source>
        <dbReference type="ARBA" id="ARBA00023286"/>
    </source>
</evidence>
<keyword evidence="6 11" id="KW-0472">Membrane</keyword>
<dbReference type="KEGG" id="fcy:FRACYDRAFT_147726"/>
<evidence type="ECO:0000256" key="2">
    <source>
        <dbReference type="ARBA" id="ARBA00022448"/>
    </source>
</evidence>
<sequence>LDAVADRAKFTWRHSYGSSDYSTITNTNTNTSTTDNNKEQQQQPSIDDMLQWGIETFDFIAMDITKTQDRASRGNSFVEGYQDASIIMIGTTTESKSQHMNGLLTFLAPFDWQVWVLTIFTFIVAGLGYQWLEWINDGDSDKQALGYNHPSQTLYYSAMAFTGDCKFEPRTNCARVFVFTIAFWGLILCSAYTGSLASFLVAQNIPGIQVESVGDAVAANYPLCVVKGTATETEIRNTYPQANLIAIPPERQYEIFTNVLDSGSNNGNGGQCTLAVTTMKDWDIVKHDGQINPDCKLKWIGRTFKFAKSGFVTLSDSGTLCSNLIRDVLSVHISEMIDDGTIKGIIDDYTKSRKTNTCRGGDDDSNSDDNGTQALSIIDLGGLFIVVYLVWFVACLAGMINWYFDRRKKERKKA</sequence>
<dbReference type="Gene3D" id="1.10.287.70">
    <property type="match status" value="1"/>
</dbReference>
<proteinExistence type="predicted"/>
<dbReference type="InterPro" id="IPR015683">
    <property type="entry name" value="Ionotropic_Glu_rcpt"/>
</dbReference>
<dbReference type="GO" id="GO:0016020">
    <property type="term" value="C:membrane"/>
    <property type="evidence" value="ECO:0007669"/>
    <property type="project" value="UniProtKB-SubCell"/>
</dbReference>
<evidence type="ECO:0000256" key="10">
    <source>
        <dbReference type="ARBA" id="ARBA00023303"/>
    </source>
</evidence>
<feature type="transmembrane region" description="Helical" evidence="11">
    <location>
        <begin position="112"/>
        <end position="132"/>
    </location>
</feature>
<evidence type="ECO:0000313" key="13">
    <source>
        <dbReference type="EMBL" id="OEU08673.1"/>
    </source>
</evidence>
<reference evidence="13 14" key="1">
    <citation type="submission" date="2016-09" db="EMBL/GenBank/DDBJ databases">
        <title>Extensive genetic diversity and differential bi-allelic expression allows diatom success in the polar Southern Ocean.</title>
        <authorList>
            <consortium name="DOE Joint Genome Institute"/>
            <person name="Mock T."/>
            <person name="Otillar R.P."/>
            <person name="Strauss J."/>
            <person name="Dupont C."/>
            <person name="Frickenhaus S."/>
            <person name="Maumus F."/>
            <person name="Mcmullan M."/>
            <person name="Sanges R."/>
            <person name="Schmutz J."/>
            <person name="Toseland A."/>
            <person name="Valas R."/>
            <person name="Veluchamy A."/>
            <person name="Ward B.J."/>
            <person name="Allen A."/>
            <person name="Barry K."/>
            <person name="Falciatore A."/>
            <person name="Ferrante M."/>
            <person name="Fortunato A.E."/>
            <person name="Gloeckner G."/>
            <person name="Gruber A."/>
            <person name="Hipkin R."/>
            <person name="Janech M."/>
            <person name="Kroth P."/>
            <person name="Leese F."/>
            <person name="Lindquist E."/>
            <person name="Lyon B.R."/>
            <person name="Martin J."/>
            <person name="Mayer C."/>
            <person name="Parker M."/>
            <person name="Quesneville H."/>
            <person name="Raymond J."/>
            <person name="Uhlig C."/>
            <person name="Valentin K.U."/>
            <person name="Worden A.Z."/>
            <person name="Armbrust E.V."/>
            <person name="Bowler C."/>
            <person name="Green B."/>
            <person name="Moulton V."/>
            <person name="Van Oosterhout C."/>
            <person name="Grigoriev I."/>
        </authorList>
    </citation>
    <scope>NUCLEOTIDE SEQUENCE [LARGE SCALE GENOMIC DNA]</scope>
    <source>
        <strain evidence="13 14">CCMP1102</strain>
    </source>
</reference>
<dbReference type="GO" id="GO:0015276">
    <property type="term" value="F:ligand-gated monoatomic ion channel activity"/>
    <property type="evidence" value="ECO:0007669"/>
    <property type="project" value="InterPro"/>
</dbReference>
<name>A0A1E7ESY4_9STRA</name>
<evidence type="ECO:0000256" key="1">
    <source>
        <dbReference type="ARBA" id="ARBA00004141"/>
    </source>
</evidence>
<keyword evidence="10" id="KW-0407">Ion channel</keyword>
<evidence type="ECO:0000256" key="6">
    <source>
        <dbReference type="ARBA" id="ARBA00023136"/>
    </source>
</evidence>
<evidence type="ECO:0000256" key="7">
    <source>
        <dbReference type="ARBA" id="ARBA00023170"/>
    </source>
</evidence>
<dbReference type="OrthoDB" id="44485at2759"/>
<dbReference type="InterPro" id="IPR001320">
    <property type="entry name" value="Iontro_rcpt_C"/>
</dbReference>
<keyword evidence="14" id="KW-1185">Reference proteome</keyword>
<keyword evidence="8" id="KW-0325">Glycoprotein</keyword>
<dbReference type="AlphaFoldDB" id="A0A1E7ESY4"/>
<accession>A0A1E7ESY4</accession>
<keyword evidence="3 11" id="KW-0812">Transmembrane</keyword>
<comment type="subcellular location">
    <subcellularLocation>
        <location evidence="1">Membrane</location>
        <topology evidence="1">Multi-pass membrane protein</topology>
    </subcellularLocation>
</comment>
<feature type="transmembrane region" description="Helical" evidence="11">
    <location>
        <begin position="380"/>
        <end position="404"/>
    </location>
</feature>
<organism evidence="13 14">
    <name type="scientific">Fragilariopsis cylindrus CCMP1102</name>
    <dbReference type="NCBI Taxonomy" id="635003"/>
    <lineage>
        <taxon>Eukaryota</taxon>
        <taxon>Sar</taxon>
        <taxon>Stramenopiles</taxon>
        <taxon>Ochrophyta</taxon>
        <taxon>Bacillariophyta</taxon>
        <taxon>Bacillariophyceae</taxon>
        <taxon>Bacillariophycidae</taxon>
        <taxon>Bacillariales</taxon>
        <taxon>Bacillariaceae</taxon>
        <taxon>Fragilariopsis</taxon>
    </lineage>
</organism>
<keyword evidence="9" id="KW-1071">Ligand-gated ion channel</keyword>
<keyword evidence="2" id="KW-0813">Transport</keyword>
<evidence type="ECO:0000256" key="8">
    <source>
        <dbReference type="ARBA" id="ARBA00023180"/>
    </source>
</evidence>
<dbReference type="Proteomes" id="UP000095751">
    <property type="component" value="Unassembled WGS sequence"/>
</dbReference>
<evidence type="ECO:0000256" key="4">
    <source>
        <dbReference type="ARBA" id="ARBA00022989"/>
    </source>
</evidence>